<protein>
    <submittedName>
        <fullName evidence="2">Uncharacterized protein</fullName>
    </submittedName>
</protein>
<sequence>MHAFPLNFPRTDDEENPHPELFNRGQASKLYHKNIFFLVGPVKYIFECLDDHPTSVWTAPSALNVLENNQDGRLRNRATDVLSMHSS</sequence>
<evidence type="ECO:0000313" key="3">
    <source>
        <dbReference type="Proteomes" id="UP000797356"/>
    </source>
</evidence>
<dbReference type="EMBL" id="CM017882">
    <property type="protein sequence ID" value="KAG1364525.1"/>
    <property type="molecule type" value="Genomic_DNA"/>
</dbReference>
<keyword evidence="3" id="KW-1185">Reference proteome</keyword>
<organism evidence="2 3">
    <name type="scientific">Cocos nucifera</name>
    <name type="common">Coconut palm</name>
    <dbReference type="NCBI Taxonomy" id="13894"/>
    <lineage>
        <taxon>Eukaryota</taxon>
        <taxon>Viridiplantae</taxon>
        <taxon>Streptophyta</taxon>
        <taxon>Embryophyta</taxon>
        <taxon>Tracheophyta</taxon>
        <taxon>Spermatophyta</taxon>
        <taxon>Magnoliopsida</taxon>
        <taxon>Liliopsida</taxon>
        <taxon>Arecaceae</taxon>
        <taxon>Arecoideae</taxon>
        <taxon>Cocoseae</taxon>
        <taxon>Attaleinae</taxon>
        <taxon>Cocos</taxon>
    </lineage>
</organism>
<proteinExistence type="predicted"/>
<name>A0A8K0IQN8_COCNU</name>
<comment type="caution">
    <text evidence="2">The sequence shown here is derived from an EMBL/GenBank/DDBJ whole genome shotgun (WGS) entry which is preliminary data.</text>
</comment>
<reference evidence="2" key="2">
    <citation type="submission" date="2019-07" db="EMBL/GenBank/DDBJ databases">
        <authorList>
            <person name="Yang Y."/>
            <person name="Bocs S."/>
            <person name="Baudouin L."/>
        </authorList>
    </citation>
    <scope>NUCLEOTIDE SEQUENCE</scope>
    <source>
        <tissue evidence="2">Spear leaf of Hainan Tall coconut</tissue>
    </source>
</reference>
<accession>A0A8K0IQN8</accession>
<feature type="region of interest" description="Disordered" evidence="1">
    <location>
        <begin position="1"/>
        <end position="21"/>
    </location>
</feature>
<reference evidence="2" key="1">
    <citation type="journal article" date="2017" name="Gigascience">
        <title>The genome draft of coconut (Cocos nucifera).</title>
        <authorList>
            <person name="Xiao Y."/>
            <person name="Xu P."/>
            <person name="Fan H."/>
            <person name="Baudouin L."/>
            <person name="Xia W."/>
            <person name="Bocs S."/>
            <person name="Xu J."/>
            <person name="Li Q."/>
            <person name="Guo A."/>
            <person name="Zhou L."/>
            <person name="Li J."/>
            <person name="Wu Y."/>
            <person name="Ma Z."/>
            <person name="Armero A."/>
            <person name="Issali A.E."/>
            <person name="Liu N."/>
            <person name="Peng M."/>
            <person name="Yang Y."/>
        </authorList>
    </citation>
    <scope>NUCLEOTIDE SEQUENCE</scope>
    <source>
        <tissue evidence="2">Spear leaf of Hainan Tall coconut</tissue>
    </source>
</reference>
<dbReference type="AlphaFoldDB" id="A0A8K0IQN8"/>
<evidence type="ECO:0000256" key="1">
    <source>
        <dbReference type="SAM" id="MobiDB-lite"/>
    </source>
</evidence>
<evidence type="ECO:0000313" key="2">
    <source>
        <dbReference type="EMBL" id="KAG1364525.1"/>
    </source>
</evidence>
<dbReference type="Proteomes" id="UP000797356">
    <property type="component" value="Chromosome 11"/>
</dbReference>
<gene>
    <name evidence="2" type="ORF">COCNU_11G013520</name>
</gene>